<feature type="compositionally biased region" description="Polar residues" evidence="1">
    <location>
        <begin position="344"/>
        <end position="360"/>
    </location>
</feature>
<comment type="caution">
    <text evidence="3">The sequence shown here is derived from an EMBL/GenBank/DDBJ whole genome shotgun (WGS) entry which is preliminary data.</text>
</comment>
<sequence>MPLKDLNRKGPRKASTKKSSKVEVPKNSKNVDRKIPNKRIDKSKRKLVKPTKKVAVSGAGLAAILLIGTGTFAMHQGSDNRTEKTGKNQDLGISESHSISKITKSDGKTKKVKKDNNKLASVLNGESTNDDLKNLLDPTKQKKAIGSNFEGDSSPKTLSDVVKDVLGNKSDSDKKPENNSEQLATNGQPNKTDSLGVVKELQNNDNVSSKGDQLSISKPIPGSDGQSMSNADGEGAKGGNSSGIVTGGGIGGGTGEENEQGKPSTSAGDDKNHGSQTSNGTSADSAAQSQANSIAQSIADSQSVANSIASSNAASITESQQKSAEIAKSEAAMSEWANSYVNSITGAGKTNSQPNSSQGNVDIAKSITDSVNASYEAAHKIDQSVQTIQTNQYATIPTAESAVNSLESQAV</sequence>
<name>A0A6C2CBV2_9LACO</name>
<feature type="compositionally biased region" description="Polar residues" evidence="1">
    <location>
        <begin position="201"/>
        <end position="216"/>
    </location>
</feature>
<feature type="compositionally biased region" description="Basic residues" evidence="1">
    <location>
        <begin position="41"/>
        <end position="50"/>
    </location>
</feature>
<feature type="compositionally biased region" description="Basic residues" evidence="1">
    <location>
        <begin position="9"/>
        <end position="19"/>
    </location>
</feature>
<reference evidence="3 4" key="1">
    <citation type="submission" date="2019-01" db="EMBL/GenBank/DDBJ databases">
        <title>Weissella sp. nov., a novel lactic acid bacterium isolated from animal feces.</title>
        <authorList>
            <person name="Wang L.-T."/>
        </authorList>
    </citation>
    <scope>NUCLEOTIDE SEQUENCE [LARGE SCALE GENOMIC DNA]</scope>
    <source>
        <strain evidence="3 4">8H-2</strain>
    </source>
</reference>
<dbReference type="AlphaFoldDB" id="A0A6C2CBV2"/>
<gene>
    <name evidence="3" type="ORF">ESZ50_02480</name>
</gene>
<feature type="transmembrane region" description="Helical" evidence="2">
    <location>
        <begin position="54"/>
        <end position="74"/>
    </location>
</feature>
<dbReference type="RefSeq" id="WP_148622027.1">
    <property type="nucleotide sequence ID" value="NZ_SDGZ01000008.1"/>
</dbReference>
<evidence type="ECO:0000256" key="1">
    <source>
        <dbReference type="SAM" id="MobiDB-lite"/>
    </source>
</evidence>
<evidence type="ECO:0000313" key="3">
    <source>
        <dbReference type="EMBL" id="TYC50555.1"/>
    </source>
</evidence>
<feature type="region of interest" description="Disordered" evidence="1">
    <location>
        <begin position="344"/>
        <end position="363"/>
    </location>
</feature>
<dbReference type="EMBL" id="SDGZ01000008">
    <property type="protein sequence ID" value="TYC50555.1"/>
    <property type="molecule type" value="Genomic_DNA"/>
</dbReference>
<feature type="compositionally biased region" description="Gly residues" evidence="1">
    <location>
        <begin position="236"/>
        <end position="255"/>
    </location>
</feature>
<feature type="compositionally biased region" description="Basic and acidic residues" evidence="1">
    <location>
        <begin position="78"/>
        <end position="87"/>
    </location>
</feature>
<feature type="compositionally biased region" description="Basic and acidic residues" evidence="1">
    <location>
        <begin position="20"/>
        <end position="40"/>
    </location>
</feature>
<feature type="compositionally biased region" description="Low complexity" evidence="1">
    <location>
        <begin position="282"/>
        <end position="316"/>
    </location>
</feature>
<feature type="region of interest" description="Disordered" evidence="1">
    <location>
        <begin position="75"/>
        <end position="332"/>
    </location>
</feature>
<keyword evidence="2" id="KW-1133">Transmembrane helix</keyword>
<feature type="compositionally biased region" description="Polar residues" evidence="1">
    <location>
        <begin position="179"/>
        <end position="193"/>
    </location>
</feature>
<evidence type="ECO:0000313" key="4">
    <source>
        <dbReference type="Proteomes" id="UP000371977"/>
    </source>
</evidence>
<feature type="region of interest" description="Disordered" evidence="1">
    <location>
        <begin position="1"/>
        <end position="50"/>
    </location>
</feature>
<dbReference type="Proteomes" id="UP000371977">
    <property type="component" value="Unassembled WGS sequence"/>
</dbReference>
<keyword evidence="2" id="KW-0812">Transmembrane</keyword>
<keyword evidence="2" id="KW-0472">Membrane</keyword>
<keyword evidence="4" id="KW-1185">Reference proteome</keyword>
<accession>A0A6C2CBV2</accession>
<proteinExistence type="predicted"/>
<organism evidence="3 4">
    <name type="scientific">Weissella muntiaci</name>
    <dbReference type="NCBI Taxonomy" id="2508881"/>
    <lineage>
        <taxon>Bacteria</taxon>
        <taxon>Bacillati</taxon>
        <taxon>Bacillota</taxon>
        <taxon>Bacilli</taxon>
        <taxon>Lactobacillales</taxon>
        <taxon>Lactobacillaceae</taxon>
        <taxon>Weissella</taxon>
    </lineage>
</organism>
<feature type="compositionally biased region" description="Basic and acidic residues" evidence="1">
    <location>
        <begin position="103"/>
        <end position="117"/>
    </location>
</feature>
<evidence type="ECO:0000256" key="2">
    <source>
        <dbReference type="SAM" id="Phobius"/>
    </source>
</evidence>
<protein>
    <submittedName>
        <fullName evidence="3">Uncharacterized protein</fullName>
    </submittedName>
</protein>